<feature type="domain" description="Enoyl reductase (ER)" evidence="1">
    <location>
        <begin position="12"/>
        <end position="366"/>
    </location>
</feature>
<proteinExistence type="predicted"/>
<dbReference type="PANTHER" id="PTHR45348:SF2">
    <property type="entry name" value="ZINC-TYPE ALCOHOL DEHYDROGENASE-LIKE PROTEIN C2E1P3.01"/>
    <property type="match status" value="1"/>
</dbReference>
<evidence type="ECO:0000313" key="2">
    <source>
        <dbReference type="EMBL" id="CAG84992.1"/>
    </source>
</evidence>
<name>Q6BXR2_DEBHA</name>
<accession>Q6BXR2</accession>
<dbReference type="RefSeq" id="XP_457007.1">
    <property type="nucleotide sequence ID" value="XM_457007.1"/>
</dbReference>
<dbReference type="InterPro" id="IPR011032">
    <property type="entry name" value="GroES-like_sf"/>
</dbReference>
<dbReference type="InterPro" id="IPR013149">
    <property type="entry name" value="ADH-like_C"/>
</dbReference>
<protein>
    <submittedName>
        <fullName evidence="2">DEHA2B00902p</fullName>
    </submittedName>
</protein>
<dbReference type="InterPro" id="IPR047122">
    <property type="entry name" value="Trans-enoyl_RdTase-like"/>
</dbReference>
<dbReference type="InParanoid" id="Q6BXR2"/>
<organism evidence="2 3">
    <name type="scientific">Debaryomyces hansenii (strain ATCC 36239 / CBS 767 / BCRC 21394 / JCM 1990 / NBRC 0083 / IGC 2968)</name>
    <name type="common">Yeast</name>
    <name type="synonym">Torulaspora hansenii</name>
    <dbReference type="NCBI Taxonomy" id="284592"/>
    <lineage>
        <taxon>Eukaryota</taxon>
        <taxon>Fungi</taxon>
        <taxon>Dikarya</taxon>
        <taxon>Ascomycota</taxon>
        <taxon>Saccharomycotina</taxon>
        <taxon>Pichiomycetes</taxon>
        <taxon>Debaryomycetaceae</taxon>
        <taxon>Debaryomyces</taxon>
    </lineage>
</organism>
<dbReference type="CDD" id="cd08249">
    <property type="entry name" value="enoyl_reductase_like"/>
    <property type="match status" value="1"/>
</dbReference>
<evidence type="ECO:0000259" key="1">
    <source>
        <dbReference type="SMART" id="SM00829"/>
    </source>
</evidence>
<dbReference type="SUPFAM" id="SSF50129">
    <property type="entry name" value="GroES-like"/>
    <property type="match status" value="1"/>
</dbReference>
<dbReference type="KEGG" id="dha:DEHA2B00902g"/>
<dbReference type="InterPro" id="IPR036291">
    <property type="entry name" value="NAD(P)-bd_dom_sf"/>
</dbReference>
<keyword evidence="3" id="KW-1185">Reference proteome</keyword>
<evidence type="ECO:0000313" key="3">
    <source>
        <dbReference type="Proteomes" id="UP000000599"/>
    </source>
</evidence>
<dbReference type="SMART" id="SM00829">
    <property type="entry name" value="PKS_ER"/>
    <property type="match status" value="1"/>
</dbReference>
<dbReference type="InterPro" id="IPR013154">
    <property type="entry name" value="ADH-like_N"/>
</dbReference>
<dbReference type="Pfam" id="PF00107">
    <property type="entry name" value="ADH_zinc_N"/>
    <property type="match status" value="1"/>
</dbReference>
<sequence>MSHINKAALLTGSTDKGQLTEVGEIAYPKINDDQILIKAIAYAANPTDWKHVLGKWGGKGDIAGSDVSGTVIEVGPKVKGFEVGDVVSSFMHGNFSKTRGAFSDYVIADVNTTIKYDKSTFNSKPLEVGDHKSDSINTFEGAASINLGLVTVGLSFNHKLGIKADKQTNASKYILIWGGATATGILAIQVAKLAYGLKVITTASSKHHDFLKSLGADEVFDYHDSNVIEQIKKTGGANINYALDTVSNEQTFQSVYDATADTKDVAIDNLLFLTPDKIKTDDSRKVSFQTSLAYCVDGNDVNLNGLVVPSPPELVKEFNDFWFNVIPQYVTKLRHANLKVLEPGLKTTNEALELLREDKVAGQKVVFRAN</sequence>
<dbReference type="InterPro" id="IPR020843">
    <property type="entry name" value="ER"/>
</dbReference>
<dbReference type="GeneID" id="2913413"/>
<dbReference type="OrthoDB" id="9992527at2759"/>
<dbReference type="Gene3D" id="3.40.50.720">
    <property type="entry name" value="NAD(P)-binding Rossmann-like Domain"/>
    <property type="match status" value="1"/>
</dbReference>
<dbReference type="Gene3D" id="3.90.180.10">
    <property type="entry name" value="Medium-chain alcohol dehydrogenases, catalytic domain"/>
    <property type="match status" value="1"/>
</dbReference>
<dbReference type="Pfam" id="PF08240">
    <property type="entry name" value="ADH_N"/>
    <property type="match status" value="1"/>
</dbReference>
<dbReference type="GO" id="GO:0016651">
    <property type="term" value="F:oxidoreductase activity, acting on NAD(P)H"/>
    <property type="evidence" value="ECO:0007669"/>
    <property type="project" value="InterPro"/>
</dbReference>
<dbReference type="OMA" id="CDFSGHV"/>
<dbReference type="FunCoup" id="Q6BXR2">
    <property type="interactions" value="249"/>
</dbReference>
<dbReference type="VEuPathDB" id="FungiDB:DEHA2B00902g"/>
<dbReference type="eggNOG" id="KOG1198">
    <property type="taxonomic scope" value="Eukaryota"/>
</dbReference>
<dbReference type="SUPFAM" id="SSF51735">
    <property type="entry name" value="NAD(P)-binding Rossmann-fold domains"/>
    <property type="match status" value="1"/>
</dbReference>
<dbReference type="PANTHER" id="PTHR45348">
    <property type="entry name" value="HYPOTHETICAL OXIDOREDUCTASE (EUROFUNG)"/>
    <property type="match status" value="1"/>
</dbReference>
<dbReference type="HOGENOM" id="CLU_026673_16_1_1"/>
<dbReference type="Proteomes" id="UP000000599">
    <property type="component" value="Chromosome B"/>
</dbReference>
<dbReference type="EMBL" id="CR382134">
    <property type="protein sequence ID" value="CAG84992.1"/>
    <property type="molecule type" value="Genomic_DNA"/>
</dbReference>
<gene>
    <name evidence="2" type="ordered locus">DEHA2B00902g</name>
</gene>
<dbReference type="AlphaFoldDB" id="Q6BXR2"/>
<reference evidence="2 3" key="1">
    <citation type="journal article" date="2004" name="Nature">
        <title>Genome evolution in yeasts.</title>
        <authorList>
            <consortium name="Genolevures"/>
            <person name="Dujon B."/>
            <person name="Sherman D."/>
            <person name="Fischer G."/>
            <person name="Durrens P."/>
            <person name="Casaregola S."/>
            <person name="Lafontaine I."/>
            <person name="de Montigny J."/>
            <person name="Marck C."/>
            <person name="Neuveglise C."/>
            <person name="Talla E."/>
            <person name="Goffard N."/>
            <person name="Frangeul L."/>
            <person name="Aigle M."/>
            <person name="Anthouard V."/>
            <person name="Babour A."/>
            <person name="Barbe V."/>
            <person name="Barnay S."/>
            <person name="Blanchin S."/>
            <person name="Beckerich J.M."/>
            <person name="Beyne E."/>
            <person name="Bleykasten C."/>
            <person name="Boisrame A."/>
            <person name="Boyer J."/>
            <person name="Cattolico L."/>
            <person name="Confanioleri F."/>
            <person name="de Daruvar A."/>
            <person name="Despons L."/>
            <person name="Fabre E."/>
            <person name="Fairhead C."/>
            <person name="Ferry-Dumazet H."/>
            <person name="Groppi A."/>
            <person name="Hantraye F."/>
            <person name="Hennequin C."/>
            <person name="Jauniaux N."/>
            <person name="Joyet P."/>
            <person name="Kachouri R."/>
            <person name="Kerrest A."/>
            <person name="Koszul R."/>
            <person name="Lemaire M."/>
            <person name="Lesur I."/>
            <person name="Ma L."/>
            <person name="Muller H."/>
            <person name="Nicaud J.M."/>
            <person name="Nikolski M."/>
            <person name="Oztas S."/>
            <person name="Ozier-Kalogeropoulos O."/>
            <person name="Pellenz S."/>
            <person name="Potier S."/>
            <person name="Richard G.F."/>
            <person name="Straub M.L."/>
            <person name="Suleau A."/>
            <person name="Swennene D."/>
            <person name="Tekaia F."/>
            <person name="Wesolowski-Louvel M."/>
            <person name="Westhof E."/>
            <person name="Wirth B."/>
            <person name="Zeniou-Meyer M."/>
            <person name="Zivanovic I."/>
            <person name="Bolotin-Fukuhara M."/>
            <person name="Thierry A."/>
            <person name="Bouchier C."/>
            <person name="Caudron B."/>
            <person name="Scarpelli C."/>
            <person name="Gaillardin C."/>
            <person name="Weissenbach J."/>
            <person name="Wincker P."/>
            <person name="Souciet J.L."/>
        </authorList>
    </citation>
    <scope>NUCLEOTIDE SEQUENCE [LARGE SCALE GENOMIC DNA]</scope>
    <source>
        <strain evidence="3">ATCC 36239 / CBS 767 / BCRC 21394 / JCM 1990 / NBRC 0083 / IGC 2968</strain>
    </source>
</reference>